<dbReference type="Gene3D" id="3.10.450.350">
    <property type="match status" value="2"/>
</dbReference>
<keyword evidence="5" id="KW-0862">Zinc</keyword>
<dbReference type="SUPFAM" id="SSF51261">
    <property type="entry name" value="Duplicated hybrid motif"/>
    <property type="match status" value="1"/>
</dbReference>
<evidence type="ECO:0000256" key="1">
    <source>
        <dbReference type="ARBA" id="ARBA00001947"/>
    </source>
</evidence>
<evidence type="ECO:0000259" key="8">
    <source>
        <dbReference type="Pfam" id="PF01551"/>
    </source>
</evidence>
<evidence type="ECO:0000256" key="7">
    <source>
        <dbReference type="SAM" id="Phobius"/>
    </source>
</evidence>
<keyword evidence="7" id="KW-0472">Membrane</keyword>
<reference evidence="10 11" key="1">
    <citation type="submission" date="2020-12" db="EMBL/GenBank/DDBJ databases">
        <title>FDA dAtabase for Regulatory Grade micrObial Sequences (FDA-ARGOS): Supporting development and validation of Infectious Disease Dx tests.</title>
        <authorList>
            <person name="Sproer C."/>
            <person name="Gronow S."/>
            <person name="Severitt S."/>
            <person name="Schroder I."/>
            <person name="Tallon L."/>
            <person name="Sadzewicz L."/>
            <person name="Zhao X."/>
            <person name="Boylan J."/>
            <person name="Ott S."/>
            <person name="Bowen H."/>
            <person name="Vavikolanu K."/>
            <person name="Mehta A."/>
            <person name="Aluvathingal J."/>
            <person name="Nadendla S."/>
            <person name="Lowell S."/>
            <person name="Myers T."/>
            <person name="Yan Y."/>
            <person name="Sichtig H."/>
        </authorList>
    </citation>
    <scope>NUCLEOTIDE SEQUENCE [LARGE SCALE GENOMIC DNA]</scope>
    <source>
        <strain evidence="10 11">FDAARGOS_871</strain>
    </source>
</reference>
<dbReference type="Proteomes" id="UP000594865">
    <property type="component" value="Chromosome"/>
</dbReference>
<feature type="domain" description="DD-carboxypeptidase/endopeptidase Mpg-like N-terminal" evidence="9">
    <location>
        <begin position="60"/>
        <end position="142"/>
    </location>
</feature>
<proteinExistence type="predicted"/>
<dbReference type="InterPro" id="IPR016047">
    <property type="entry name" value="M23ase_b-sheet_dom"/>
</dbReference>
<dbReference type="RefSeq" id="WP_111726153.1">
    <property type="nucleotide sequence ID" value="NZ_CAUJPD010000007.1"/>
</dbReference>
<dbReference type="GeneID" id="84020396"/>
<dbReference type="EMBL" id="CP065726">
    <property type="protein sequence ID" value="QPT37916.1"/>
    <property type="molecule type" value="Genomic_DNA"/>
</dbReference>
<evidence type="ECO:0000256" key="4">
    <source>
        <dbReference type="ARBA" id="ARBA00022801"/>
    </source>
</evidence>
<evidence type="ECO:0000313" key="10">
    <source>
        <dbReference type="EMBL" id="QPT37916.1"/>
    </source>
</evidence>
<feature type="transmembrane region" description="Helical" evidence="7">
    <location>
        <begin position="13"/>
        <end position="32"/>
    </location>
</feature>
<name>A0A7T3BLK2_NEICI</name>
<keyword evidence="2" id="KW-0645">Protease</keyword>
<dbReference type="InterPro" id="IPR054512">
    <property type="entry name" value="NMB0315-like_N"/>
</dbReference>
<keyword evidence="6" id="KW-0482">Metalloprotease</keyword>
<dbReference type="PANTHER" id="PTHR21666:SF288">
    <property type="entry name" value="CELL DIVISION PROTEIN YTFB"/>
    <property type="match status" value="1"/>
</dbReference>
<keyword evidence="4" id="KW-0378">Hydrolase</keyword>
<dbReference type="Pfam" id="PF01551">
    <property type="entry name" value="Peptidase_M23"/>
    <property type="match status" value="1"/>
</dbReference>
<evidence type="ECO:0000313" key="11">
    <source>
        <dbReference type="Proteomes" id="UP000594865"/>
    </source>
</evidence>
<feature type="domain" description="M23ase beta-sheet core" evidence="8">
    <location>
        <begin position="293"/>
        <end position="386"/>
    </location>
</feature>
<dbReference type="CDD" id="cd12797">
    <property type="entry name" value="M23_peptidase"/>
    <property type="match status" value="1"/>
</dbReference>
<dbReference type="Pfam" id="PF22310">
    <property type="entry name" value="NMB0315_dom_I"/>
    <property type="match status" value="1"/>
</dbReference>
<protein>
    <submittedName>
        <fullName evidence="10">M23 family metallopeptidase</fullName>
    </submittedName>
</protein>
<evidence type="ECO:0000256" key="3">
    <source>
        <dbReference type="ARBA" id="ARBA00022723"/>
    </source>
</evidence>
<evidence type="ECO:0000256" key="2">
    <source>
        <dbReference type="ARBA" id="ARBA00022670"/>
    </source>
</evidence>
<dbReference type="InterPro" id="IPR050570">
    <property type="entry name" value="Cell_wall_metabolism_enzyme"/>
</dbReference>
<comment type="cofactor">
    <cofactor evidence="1">
        <name>Zn(2+)</name>
        <dbReference type="ChEBI" id="CHEBI:29105"/>
    </cofactor>
</comment>
<keyword evidence="7" id="KW-0812">Transmembrane</keyword>
<dbReference type="GO" id="GO:0004222">
    <property type="term" value="F:metalloendopeptidase activity"/>
    <property type="evidence" value="ECO:0007669"/>
    <property type="project" value="TreeGrafter"/>
</dbReference>
<keyword evidence="3" id="KW-0479">Metal-binding</keyword>
<keyword evidence="7" id="KW-1133">Transmembrane helix</keyword>
<dbReference type="Gene3D" id="2.70.70.10">
    <property type="entry name" value="Glucose Permease (Domain IIA)"/>
    <property type="match status" value="1"/>
</dbReference>
<evidence type="ECO:0000259" key="9">
    <source>
        <dbReference type="Pfam" id="PF22310"/>
    </source>
</evidence>
<dbReference type="FunFam" id="2.70.70.10:FF:000006">
    <property type="entry name" value="M23 family peptidase"/>
    <property type="match status" value="1"/>
</dbReference>
<dbReference type="PANTHER" id="PTHR21666">
    <property type="entry name" value="PEPTIDASE-RELATED"/>
    <property type="match status" value="1"/>
</dbReference>
<dbReference type="InterPro" id="IPR011055">
    <property type="entry name" value="Dup_hybrid_motif"/>
</dbReference>
<dbReference type="GO" id="GO:0006508">
    <property type="term" value="P:proteolysis"/>
    <property type="evidence" value="ECO:0007669"/>
    <property type="project" value="UniProtKB-KW"/>
</dbReference>
<dbReference type="AlphaFoldDB" id="A0A7T3BLK2"/>
<sequence>MAIFPLSEKHRKYALRTLAVTIILSSAAIIALPDKTEHIKPRSIEQKLPPVSWSSSTRTAYWAQEAVQPGDSLGDVLARLGIARDDIVQITGKYGGATDMRYLRADQSVHVLVGSDGSAREVQFFTDEEGERNFVALEKKGGTWQRSGSEADMKVLPTLRSVVVKTSARGALARAEVPVEIRESLSGIFAGRFNLADLQEGDIVRLLYDSLYFHGQQMATGDILAAEVVKGGTNYQAFYYRSGSKGSEGGNYYDQDGTVVQQKTGFNIEPLVYTRISSPFGYRMHPTLHTWRLHTGIDYAAPSGTPVKASADGIITFKGWKGGYGNAVMIQHANGIETLYAHLSAFSQAQGNVRSGEVIGFVGSTGRSTGPHLHYEARINGQPVNPASVALPTPELTQADKAEFARQKQEADALLASIRGIPVAVSQTD</sequence>
<evidence type="ECO:0000256" key="5">
    <source>
        <dbReference type="ARBA" id="ARBA00022833"/>
    </source>
</evidence>
<accession>A0A7T3BLK2</accession>
<organism evidence="10 11">
    <name type="scientific">Neisseria cinerea</name>
    <dbReference type="NCBI Taxonomy" id="483"/>
    <lineage>
        <taxon>Bacteria</taxon>
        <taxon>Pseudomonadati</taxon>
        <taxon>Pseudomonadota</taxon>
        <taxon>Betaproteobacteria</taxon>
        <taxon>Neisseriales</taxon>
        <taxon>Neisseriaceae</taxon>
        <taxon>Neisseria</taxon>
    </lineage>
</organism>
<dbReference type="GO" id="GO:0046872">
    <property type="term" value="F:metal ion binding"/>
    <property type="evidence" value="ECO:0007669"/>
    <property type="project" value="UniProtKB-KW"/>
</dbReference>
<evidence type="ECO:0000256" key="6">
    <source>
        <dbReference type="ARBA" id="ARBA00023049"/>
    </source>
</evidence>
<gene>
    <name evidence="10" type="ORF">I6G28_08505</name>
</gene>
<keyword evidence="11" id="KW-1185">Reference proteome</keyword>